<name>A0AA39LWL6_9BILA</name>
<dbReference type="SUPFAM" id="SSF81321">
    <property type="entry name" value="Family A G protein-coupled receptor-like"/>
    <property type="match status" value="1"/>
</dbReference>
<feature type="transmembrane region" description="Helical" evidence="5">
    <location>
        <begin position="47"/>
        <end position="67"/>
    </location>
</feature>
<sequence length="403" mass="45781">MSQSWEIAEKIIVWLEVFGYLLAAPLDIYLIFCLLKSGLLHGNLKIILINLSVTCFTFASGRLTHYFDALLQHLGVGPDNIACRHVQSISQLLYDSSCYMISTSMFIVTIERAIATCIPSSYEQQRGIRRVTIIICVLWSLILGISLFNIFYYKISVPSCDASSAPPSISTLYSNSQHLLLLAGIATVGVTLAGIFLSGLLFFNIKRRKRCDIGQLNLRYQYSENVATLRFLMPVALIYAFILSFVVLFLVLYHLERHSETPNVTKLNVLEQAVGCCGSWFGLLYPLICFYMHRPIRDKVEKDFSALPCLKKRMKVRAQSGVVAIKSVSGDSLCFNDETTIYFDHLNIYWSYTQPPQRPLREPTFSVFPKRRVDSAPTRSPSPPNMINDLQLFERHVNRVENM</sequence>
<feature type="transmembrane region" description="Helical" evidence="5">
    <location>
        <begin position="272"/>
        <end position="292"/>
    </location>
</feature>
<feature type="transmembrane region" description="Helical" evidence="5">
    <location>
        <begin position="179"/>
        <end position="205"/>
    </location>
</feature>
<accession>A0AA39LWL6</accession>
<keyword evidence="2 5" id="KW-0812">Transmembrane</keyword>
<protein>
    <recommendedName>
        <fullName evidence="6">G-protein coupled receptors family 1 profile domain-containing protein</fullName>
    </recommendedName>
</protein>
<evidence type="ECO:0000256" key="3">
    <source>
        <dbReference type="ARBA" id="ARBA00022989"/>
    </source>
</evidence>
<proteinExistence type="predicted"/>
<evidence type="ECO:0000256" key="4">
    <source>
        <dbReference type="ARBA" id="ARBA00023136"/>
    </source>
</evidence>
<evidence type="ECO:0000256" key="2">
    <source>
        <dbReference type="ARBA" id="ARBA00022692"/>
    </source>
</evidence>
<dbReference type="GO" id="GO:0016020">
    <property type="term" value="C:membrane"/>
    <property type="evidence" value="ECO:0007669"/>
    <property type="project" value="UniProtKB-SubCell"/>
</dbReference>
<evidence type="ECO:0000313" key="7">
    <source>
        <dbReference type="EMBL" id="KAK0412010.1"/>
    </source>
</evidence>
<keyword evidence="8" id="KW-1185">Reference proteome</keyword>
<dbReference type="InterPro" id="IPR019408">
    <property type="entry name" value="7TM_GPCR_serpentine_rcpt_Srab"/>
</dbReference>
<feature type="transmembrane region" description="Helical" evidence="5">
    <location>
        <begin position="12"/>
        <end position="35"/>
    </location>
</feature>
<dbReference type="InterPro" id="IPR052854">
    <property type="entry name" value="Serpentine_rcpt_epsilon"/>
</dbReference>
<dbReference type="PROSITE" id="PS50262">
    <property type="entry name" value="G_PROTEIN_RECEP_F1_2"/>
    <property type="match status" value="1"/>
</dbReference>
<gene>
    <name evidence="7" type="ORF">QR680_005979</name>
</gene>
<evidence type="ECO:0000259" key="6">
    <source>
        <dbReference type="PROSITE" id="PS50262"/>
    </source>
</evidence>
<organism evidence="7 8">
    <name type="scientific">Steinernema hermaphroditum</name>
    <dbReference type="NCBI Taxonomy" id="289476"/>
    <lineage>
        <taxon>Eukaryota</taxon>
        <taxon>Metazoa</taxon>
        <taxon>Ecdysozoa</taxon>
        <taxon>Nematoda</taxon>
        <taxon>Chromadorea</taxon>
        <taxon>Rhabditida</taxon>
        <taxon>Tylenchina</taxon>
        <taxon>Panagrolaimomorpha</taxon>
        <taxon>Strongyloidoidea</taxon>
        <taxon>Steinernematidae</taxon>
        <taxon>Steinernema</taxon>
    </lineage>
</organism>
<dbReference type="Proteomes" id="UP001175271">
    <property type="component" value="Unassembled WGS sequence"/>
</dbReference>
<dbReference type="Gene3D" id="1.20.1070.10">
    <property type="entry name" value="Rhodopsin 7-helix transmembrane proteins"/>
    <property type="match status" value="1"/>
</dbReference>
<evidence type="ECO:0000256" key="5">
    <source>
        <dbReference type="SAM" id="Phobius"/>
    </source>
</evidence>
<dbReference type="CDD" id="cd00637">
    <property type="entry name" value="7tm_classA_rhodopsin-like"/>
    <property type="match status" value="1"/>
</dbReference>
<keyword evidence="3 5" id="KW-1133">Transmembrane helix</keyword>
<dbReference type="AlphaFoldDB" id="A0AA39LWL6"/>
<comment type="subcellular location">
    <subcellularLocation>
        <location evidence="1">Membrane</location>
        <topology evidence="1">Multi-pass membrane protein</topology>
    </subcellularLocation>
</comment>
<reference evidence="7" key="1">
    <citation type="submission" date="2023-06" db="EMBL/GenBank/DDBJ databases">
        <title>Genomic analysis of the entomopathogenic nematode Steinernema hermaphroditum.</title>
        <authorList>
            <person name="Schwarz E.M."/>
            <person name="Heppert J.K."/>
            <person name="Baniya A."/>
            <person name="Schwartz H.T."/>
            <person name="Tan C.-H."/>
            <person name="Antoshechkin I."/>
            <person name="Sternberg P.W."/>
            <person name="Goodrich-Blair H."/>
            <person name="Dillman A.R."/>
        </authorList>
    </citation>
    <scope>NUCLEOTIDE SEQUENCE</scope>
    <source>
        <strain evidence="7">PS9179</strain>
        <tissue evidence="7">Whole animal</tissue>
    </source>
</reference>
<keyword evidence="4 5" id="KW-0472">Membrane</keyword>
<evidence type="ECO:0000256" key="1">
    <source>
        <dbReference type="ARBA" id="ARBA00004141"/>
    </source>
</evidence>
<dbReference type="EMBL" id="JAUCMV010000003">
    <property type="protein sequence ID" value="KAK0412010.1"/>
    <property type="molecule type" value="Genomic_DNA"/>
</dbReference>
<feature type="domain" description="G-protein coupled receptors family 1 profile" evidence="6">
    <location>
        <begin position="26"/>
        <end position="252"/>
    </location>
</feature>
<dbReference type="PANTHER" id="PTHR47518:SF10">
    <property type="entry name" value="G PROTEIN-COUPLED RECEPTOR-RELATED"/>
    <property type="match status" value="1"/>
</dbReference>
<feature type="transmembrane region" description="Helical" evidence="5">
    <location>
        <begin position="226"/>
        <end position="252"/>
    </location>
</feature>
<feature type="transmembrane region" description="Helical" evidence="5">
    <location>
        <begin position="131"/>
        <end position="153"/>
    </location>
</feature>
<dbReference type="PANTHER" id="PTHR47518">
    <property type="entry name" value="SERPENTINE RECEPTOR CLASS EPSILON-13-RELATED"/>
    <property type="match status" value="1"/>
</dbReference>
<dbReference type="Pfam" id="PF10292">
    <property type="entry name" value="7TM_GPCR_Srab"/>
    <property type="match status" value="1"/>
</dbReference>
<dbReference type="InterPro" id="IPR017452">
    <property type="entry name" value="GPCR_Rhodpsn_7TM"/>
</dbReference>
<evidence type="ECO:0000313" key="8">
    <source>
        <dbReference type="Proteomes" id="UP001175271"/>
    </source>
</evidence>
<comment type="caution">
    <text evidence="7">The sequence shown here is derived from an EMBL/GenBank/DDBJ whole genome shotgun (WGS) entry which is preliminary data.</text>
</comment>